<dbReference type="GO" id="GO:0016747">
    <property type="term" value="F:acyltransferase activity, transferring groups other than amino-acyl groups"/>
    <property type="evidence" value="ECO:0007669"/>
    <property type="project" value="InterPro"/>
</dbReference>
<feature type="transmembrane region" description="Helical" evidence="1">
    <location>
        <begin position="240"/>
        <end position="257"/>
    </location>
</feature>
<dbReference type="Proteomes" id="UP000290849">
    <property type="component" value="Unassembled WGS sequence"/>
</dbReference>
<reference evidence="3 4" key="1">
    <citation type="journal article" date="2017" name="Int. J. Syst. Evol. Microbiol.">
        <title>Achromobacter aloeverae sp. nov., isolated from the root of Aloe vera (L.) Burm.f.</title>
        <authorList>
            <person name="Kuncharoen N."/>
            <person name="Muramatsu Y."/>
            <person name="Shibata C."/>
            <person name="Kamakura Y."/>
            <person name="Nakagawa Y."/>
            <person name="Tanasupawat S."/>
        </authorList>
    </citation>
    <scope>NUCLEOTIDE SEQUENCE [LARGE SCALE GENOMIC DNA]</scope>
    <source>
        <strain evidence="3 4">AVA-1</strain>
    </source>
</reference>
<evidence type="ECO:0000313" key="3">
    <source>
        <dbReference type="EMBL" id="RXN93288.1"/>
    </source>
</evidence>
<feature type="domain" description="Acyltransferase 3" evidence="2">
    <location>
        <begin position="22"/>
        <end position="343"/>
    </location>
</feature>
<accession>A0A4Q1HQE1</accession>
<dbReference type="EMBL" id="PYAL01000001">
    <property type="protein sequence ID" value="RXN93288.1"/>
    <property type="molecule type" value="Genomic_DNA"/>
</dbReference>
<name>A0A4Q1HQE1_9BURK</name>
<evidence type="ECO:0000313" key="4">
    <source>
        <dbReference type="Proteomes" id="UP000290849"/>
    </source>
</evidence>
<sequence length="370" mass="40247">MRRNSSRITGFESRGMESGRIKSLDGLRGIFAVCVLSGHFFLVERRPDPTYFQNLALAVQFFFILSGVALCHGMSRHIVSGQFSLRAFARQRLARLYPMHLLSMGIAGIFLPPIFFGAIPTSGNLLKEALANFLLLQAMGPIEGRSWNVVSWSISTEFWVGLIVLPLAMKRLRGPLALALAVACYALIFMVNHTVSLPFERTAPGVTLAALSTGAGLLAGVGTFQLLAAARGCPGRWAPVIEPVLLGLILVIIWRGARGYQEAIALACMPVLIYLNASSATWLTRVLGSRTFTWLGQISFSVYLVHMSVHGALRMAGLDGALPMAATYLIYLISSLGLASILFRYVEAPLYAKLRGPVLIPRDSRVPVAQ</sequence>
<evidence type="ECO:0000256" key="1">
    <source>
        <dbReference type="SAM" id="Phobius"/>
    </source>
</evidence>
<dbReference type="InterPro" id="IPR002656">
    <property type="entry name" value="Acyl_transf_3_dom"/>
</dbReference>
<dbReference type="AlphaFoldDB" id="A0A4Q1HQE1"/>
<dbReference type="InterPro" id="IPR050879">
    <property type="entry name" value="Acyltransferase_3"/>
</dbReference>
<keyword evidence="1" id="KW-1133">Transmembrane helix</keyword>
<feature type="transmembrane region" description="Helical" evidence="1">
    <location>
        <begin position="294"/>
        <end position="313"/>
    </location>
</feature>
<feature type="transmembrane region" description="Helical" evidence="1">
    <location>
        <begin position="176"/>
        <end position="195"/>
    </location>
</feature>
<keyword evidence="4" id="KW-1185">Reference proteome</keyword>
<gene>
    <name evidence="3" type="ORF">C7R54_06205</name>
</gene>
<comment type="caution">
    <text evidence="3">The sequence shown here is derived from an EMBL/GenBank/DDBJ whole genome shotgun (WGS) entry which is preliminary data.</text>
</comment>
<feature type="transmembrane region" description="Helical" evidence="1">
    <location>
        <begin position="26"/>
        <end position="43"/>
    </location>
</feature>
<feature type="transmembrane region" description="Helical" evidence="1">
    <location>
        <begin position="263"/>
        <end position="282"/>
    </location>
</feature>
<feature type="transmembrane region" description="Helical" evidence="1">
    <location>
        <begin position="149"/>
        <end position="169"/>
    </location>
</feature>
<dbReference type="PANTHER" id="PTHR23028">
    <property type="entry name" value="ACETYLTRANSFERASE"/>
    <property type="match status" value="1"/>
</dbReference>
<keyword evidence="1" id="KW-0472">Membrane</keyword>
<feature type="transmembrane region" description="Helical" evidence="1">
    <location>
        <begin position="96"/>
        <end position="119"/>
    </location>
</feature>
<feature type="transmembrane region" description="Helical" evidence="1">
    <location>
        <begin position="207"/>
        <end position="228"/>
    </location>
</feature>
<feature type="transmembrane region" description="Helical" evidence="1">
    <location>
        <begin position="325"/>
        <end position="346"/>
    </location>
</feature>
<protein>
    <recommendedName>
        <fullName evidence="2">Acyltransferase 3 domain-containing protein</fullName>
    </recommendedName>
</protein>
<proteinExistence type="predicted"/>
<evidence type="ECO:0000259" key="2">
    <source>
        <dbReference type="Pfam" id="PF01757"/>
    </source>
</evidence>
<feature type="transmembrane region" description="Helical" evidence="1">
    <location>
        <begin position="55"/>
        <end position="75"/>
    </location>
</feature>
<dbReference type="Pfam" id="PF01757">
    <property type="entry name" value="Acyl_transf_3"/>
    <property type="match status" value="1"/>
</dbReference>
<organism evidence="3 4">
    <name type="scientific">Achromobacter aloeverae</name>
    <dbReference type="NCBI Taxonomy" id="1750518"/>
    <lineage>
        <taxon>Bacteria</taxon>
        <taxon>Pseudomonadati</taxon>
        <taxon>Pseudomonadota</taxon>
        <taxon>Betaproteobacteria</taxon>
        <taxon>Burkholderiales</taxon>
        <taxon>Alcaligenaceae</taxon>
        <taxon>Achromobacter</taxon>
    </lineage>
</organism>
<keyword evidence="1" id="KW-0812">Transmembrane</keyword>